<evidence type="ECO:0000256" key="1">
    <source>
        <dbReference type="ARBA" id="ARBA00022475"/>
    </source>
</evidence>
<reference evidence="6 7" key="1">
    <citation type="submission" date="2016-11" db="EMBL/GenBank/DDBJ databases">
        <title>Draft Genome Sequences of Nine Cyanobacterial Strains from Diverse Habitats.</title>
        <authorList>
            <person name="Zhu T."/>
            <person name="Hou S."/>
            <person name="Lu X."/>
            <person name="Hess W.R."/>
        </authorList>
    </citation>
    <scope>NUCLEOTIDE SEQUENCE [LARGE SCALE GENOMIC DNA]</scope>
    <source>
        <strain evidence="6 7">IAM M-71</strain>
    </source>
</reference>
<dbReference type="STRING" id="454136.NIES2119_18705"/>
<keyword evidence="4 5" id="KW-0472">Membrane</keyword>
<feature type="transmembrane region" description="Helical" evidence="5">
    <location>
        <begin position="20"/>
        <end position="39"/>
    </location>
</feature>
<feature type="transmembrane region" description="Helical" evidence="5">
    <location>
        <begin position="256"/>
        <end position="275"/>
    </location>
</feature>
<keyword evidence="1 5" id="KW-1003">Cell membrane</keyword>
<dbReference type="RefSeq" id="WP_073595020.1">
    <property type="nucleotide sequence ID" value="NZ_MRCE01000018.1"/>
</dbReference>
<dbReference type="AlphaFoldDB" id="A0A1U7IG41"/>
<sequence length="995" mass="114813">MQSKIEKRESERVLPRVAQIILALLGLWLGIELLCRLVAEVLWFDEVKYLPVFWIRLGTQLGLWTIAIFSGWFLLFNLNIAEQNSHNLTPASTKKPEINYFNLKVNSKADSTNRELKLHWLLPLVILLSLLIGLLSFHYGKIAINSWQLNFDITIVSSVIPARFDPQSIWQNWRVPQQWQWILLPIISLIIIIKPKVVLKAIAILISLCFGIALSGQWLTILQYFHVISFNRQDPLFGRDISFYIFSLPVWELLEFWLIGLFLYALMSVTLIYVLSGNSLSEGKFIGFSRSQKQHLYGLGSAIMLGVSFSYWLRRYELLYSKYGVVYGAGYTDVTARLPIYNLLSLVALAIGILLLWRRIFPPKIKRKKSDKKRNLFFYILIGSLSIFVSLFVFSFFFPEVIQRLIVQPNEVARESRYIKNNIQLTREAFQLDTIEVETFNPEGGLTAESLRRNDDTIRNIRLWDTRPLLQTNRQLQQIRPYYRFPNADIDRYNILTASPKKLEKRQVIIAARELDYEAVPEAAKTWVNKHLVYTHGYGFTVSPVNTVASGGLPAYFVRDIGVTTNDGSLQTSSPLIRYTIPTNNPRIYYGELTNTYVMTNTKTRELDFPSGDENAYNIYDGFGGIKIGGWGRRLVFAKYLNDWQMLLTGNFTDQSKLLFRRNIEQRVRAIAPFLKYDRYPYLVTTTDPEEPLTKNQQKNHLYWIIDAYTISDRYPYSDPGENEFNYIRNSVKVVIDAYSGDVNFYVAFPQDPIIQSTSAIFPTMFKPLSAMPGVLRTHIRYPIDIYSVQSERLLAYHMTDARVFYNREDLWKIPTEIYGGQPQSVEPYYLIMKLPTAKEEEFILLMPFTPIGRTNLIGWLAGRSDGERYGNLLLYQFPKQQLVFGPEQIEALINQDPVISQQISLWNRQGSKAIQGNLLVIPIEKSLLYVEPVYLEADQNSVPTLARVIVVYENRIVMAETLEQSLKAIFQPVQSTPAPIIRPLEDVEAETLAP</sequence>
<evidence type="ECO:0000256" key="2">
    <source>
        <dbReference type="ARBA" id="ARBA00022692"/>
    </source>
</evidence>
<dbReference type="NCBIfam" id="NF002707">
    <property type="entry name" value="PRK02509.1"/>
    <property type="match status" value="1"/>
</dbReference>
<dbReference type="PANTHER" id="PTHR39344:SF1">
    <property type="entry name" value="UPF0182 PROTEIN SLL1060"/>
    <property type="match status" value="1"/>
</dbReference>
<evidence type="ECO:0000256" key="4">
    <source>
        <dbReference type="ARBA" id="ARBA00023136"/>
    </source>
</evidence>
<dbReference type="OrthoDB" id="9763654at2"/>
<feature type="transmembrane region" description="Helical" evidence="5">
    <location>
        <begin position="118"/>
        <end position="139"/>
    </location>
</feature>
<feature type="transmembrane region" description="Helical" evidence="5">
    <location>
        <begin position="377"/>
        <end position="398"/>
    </location>
</feature>
<feature type="transmembrane region" description="Helical" evidence="5">
    <location>
        <begin position="296"/>
        <end position="313"/>
    </location>
</feature>
<feature type="transmembrane region" description="Helical" evidence="5">
    <location>
        <begin position="340"/>
        <end position="357"/>
    </location>
</feature>
<proteinExistence type="inferred from homology"/>
<dbReference type="Proteomes" id="UP000185860">
    <property type="component" value="Unassembled WGS sequence"/>
</dbReference>
<organism evidence="6 7">
    <name type="scientific">[Phormidium ambiguum] IAM M-71</name>
    <dbReference type="NCBI Taxonomy" id="454136"/>
    <lineage>
        <taxon>Bacteria</taxon>
        <taxon>Bacillati</taxon>
        <taxon>Cyanobacteriota</taxon>
        <taxon>Cyanophyceae</taxon>
        <taxon>Oscillatoriophycideae</taxon>
        <taxon>Aerosakkonematales</taxon>
        <taxon>Aerosakkonemataceae</taxon>
        <taxon>Floridanema</taxon>
    </lineage>
</organism>
<dbReference type="HAMAP" id="MF_01600">
    <property type="entry name" value="UPF0182"/>
    <property type="match status" value="1"/>
</dbReference>
<comment type="caution">
    <text evidence="6">The sequence shown here is derived from an EMBL/GenBank/DDBJ whole genome shotgun (WGS) entry which is preliminary data.</text>
</comment>
<feature type="transmembrane region" description="Helical" evidence="5">
    <location>
        <begin position="59"/>
        <end position="78"/>
    </location>
</feature>
<evidence type="ECO:0000313" key="6">
    <source>
        <dbReference type="EMBL" id="OKH36025.1"/>
    </source>
</evidence>
<keyword evidence="2 5" id="KW-0812">Transmembrane</keyword>
<comment type="subcellular location">
    <subcellularLocation>
        <location evidence="5">Cell membrane</location>
        <topology evidence="5">Multi-pass membrane protein</topology>
    </subcellularLocation>
</comment>
<dbReference type="PANTHER" id="PTHR39344">
    <property type="entry name" value="UPF0182 PROTEIN SLL1060"/>
    <property type="match status" value="1"/>
</dbReference>
<protein>
    <recommendedName>
        <fullName evidence="5">UPF0182 protein NIES2119_18705</fullName>
    </recommendedName>
</protein>
<dbReference type="GO" id="GO:0005576">
    <property type="term" value="C:extracellular region"/>
    <property type="evidence" value="ECO:0007669"/>
    <property type="project" value="TreeGrafter"/>
</dbReference>
<evidence type="ECO:0000256" key="5">
    <source>
        <dbReference type="HAMAP-Rule" id="MF_01600"/>
    </source>
</evidence>
<dbReference type="EMBL" id="MRCE01000018">
    <property type="protein sequence ID" value="OKH36025.1"/>
    <property type="molecule type" value="Genomic_DNA"/>
</dbReference>
<name>A0A1U7IG41_9CYAN</name>
<gene>
    <name evidence="6" type="ORF">NIES2119_18705</name>
</gene>
<comment type="similarity">
    <text evidence="5">Belongs to the UPF0182 family.</text>
</comment>
<accession>A0A1U7IG41</accession>
<dbReference type="Pfam" id="PF03699">
    <property type="entry name" value="UPF0182"/>
    <property type="match status" value="1"/>
</dbReference>
<feature type="transmembrane region" description="Helical" evidence="5">
    <location>
        <begin position="202"/>
        <end position="225"/>
    </location>
</feature>
<dbReference type="GO" id="GO:0005886">
    <property type="term" value="C:plasma membrane"/>
    <property type="evidence" value="ECO:0007669"/>
    <property type="project" value="UniProtKB-SubCell"/>
</dbReference>
<evidence type="ECO:0000256" key="3">
    <source>
        <dbReference type="ARBA" id="ARBA00022989"/>
    </source>
</evidence>
<dbReference type="InterPro" id="IPR005372">
    <property type="entry name" value="UPF0182"/>
</dbReference>
<feature type="transmembrane region" description="Helical" evidence="5">
    <location>
        <begin position="178"/>
        <end position="195"/>
    </location>
</feature>
<evidence type="ECO:0000313" key="7">
    <source>
        <dbReference type="Proteomes" id="UP000185860"/>
    </source>
</evidence>
<keyword evidence="3 5" id="KW-1133">Transmembrane helix</keyword>